<name>A0A812VF28_9DINO</name>
<reference evidence="1" key="1">
    <citation type="submission" date="2021-02" db="EMBL/GenBank/DDBJ databases">
        <authorList>
            <person name="Dougan E. K."/>
            <person name="Rhodes N."/>
            <person name="Thang M."/>
            <person name="Chan C."/>
        </authorList>
    </citation>
    <scope>NUCLEOTIDE SEQUENCE</scope>
</reference>
<sequence length="170" mass="18846">MLATDLPGVVDPELRRKHSELTNLGSESLDLCELFQVEEFGHFDLIVSSEGVLQSPCGAQALLRLSTKGTELHLTLRGDAAEVQQQRFLLRNAFVEKTRVDLQKAGKVEPTYPPRPPLEYVVWIRIAGPRTCWDEEFGAGCCEHSADACFDGTYTRLECCGGSELKQSFG</sequence>
<keyword evidence="2" id="KW-1185">Reference proteome</keyword>
<comment type="caution">
    <text evidence="1">The sequence shown here is derived from an EMBL/GenBank/DDBJ whole genome shotgun (WGS) entry which is preliminary data.</text>
</comment>
<dbReference type="AlphaFoldDB" id="A0A812VF28"/>
<organism evidence="1 2">
    <name type="scientific">Symbiodinium necroappetens</name>
    <dbReference type="NCBI Taxonomy" id="1628268"/>
    <lineage>
        <taxon>Eukaryota</taxon>
        <taxon>Sar</taxon>
        <taxon>Alveolata</taxon>
        <taxon>Dinophyceae</taxon>
        <taxon>Suessiales</taxon>
        <taxon>Symbiodiniaceae</taxon>
        <taxon>Symbiodinium</taxon>
    </lineage>
</organism>
<dbReference type="EMBL" id="CAJNJA010028969">
    <property type="protein sequence ID" value="CAE7615913.1"/>
    <property type="molecule type" value="Genomic_DNA"/>
</dbReference>
<evidence type="ECO:0000313" key="2">
    <source>
        <dbReference type="Proteomes" id="UP000601435"/>
    </source>
</evidence>
<protein>
    <submittedName>
        <fullName evidence="1">Uncharacterized protein</fullName>
    </submittedName>
</protein>
<proteinExistence type="predicted"/>
<accession>A0A812VF28</accession>
<dbReference type="Proteomes" id="UP000601435">
    <property type="component" value="Unassembled WGS sequence"/>
</dbReference>
<gene>
    <name evidence="1" type="ORF">SNEC2469_LOCUS17491</name>
</gene>
<evidence type="ECO:0000313" key="1">
    <source>
        <dbReference type="EMBL" id="CAE7615913.1"/>
    </source>
</evidence>